<evidence type="ECO:0000256" key="3">
    <source>
        <dbReference type="ARBA" id="ARBA00022692"/>
    </source>
</evidence>
<dbReference type="AlphaFoldDB" id="A0A0N0P7A9"/>
<proteinExistence type="inferred from homology"/>
<sequence length="256" mass="28713">MKLQFRVRAACLLALLLSALCHVSSVNALTYHFTDSTPLCFSETIDNIADTHITGTYHLIANQAHPPTSVRMSLSVTDPTSKVYYMKKMSVGEHSFSIKPDHFVTPGEQIICFSPNPDFVASESTPLSLRVELDQVQASKPDKDKMVVEGIRKRKQVDGLEVFTFREAGGQLKANLQPRAYLDKIENALISMEFALDKVVGDLESSVRSESRMRQTSESTFTRVWVCALLLIAVISGVLWIEFRFLKSTLRKKKLV</sequence>
<evidence type="ECO:0000256" key="4">
    <source>
        <dbReference type="ARBA" id="ARBA00022729"/>
    </source>
</evidence>
<name>A0A0N0P7A9_LEPSE</name>
<comment type="caution">
    <text evidence="10">The sequence shown here is derived from an EMBL/GenBank/DDBJ whole genome shotgun (WGS) entry which is preliminary data.</text>
</comment>
<comment type="similarity">
    <text evidence="2">Belongs to the EMP24/GP25L family.</text>
</comment>
<evidence type="ECO:0000313" key="10">
    <source>
        <dbReference type="EMBL" id="KPI88579.1"/>
    </source>
</evidence>
<evidence type="ECO:0000256" key="1">
    <source>
        <dbReference type="ARBA" id="ARBA00004479"/>
    </source>
</evidence>
<keyword evidence="11" id="KW-1185">Reference proteome</keyword>
<dbReference type="GO" id="GO:0016020">
    <property type="term" value="C:membrane"/>
    <property type="evidence" value="ECO:0007669"/>
    <property type="project" value="UniProtKB-SubCell"/>
</dbReference>
<evidence type="ECO:0000313" key="11">
    <source>
        <dbReference type="Proteomes" id="UP000038009"/>
    </source>
</evidence>
<evidence type="ECO:0000256" key="8">
    <source>
        <dbReference type="SAM" id="SignalP"/>
    </source>
</evidence>
<evidence type="ECO:0000256" key="6">
    <source>
        <dbReference type="ARBA" id="ARBA00023136"/>
    </source>
</evidence>
<dbReference type="VEuPathDB" id="TriTrypDB:Lsey_0046_0150"/>
<keyword evidence="6 7" id="KW-0472">Membrane</keyword>
<evidence type="ECO:0000256" key="5">
    <source>
        <dbReference type="ARBA" id="ARBA00022989"/>
    </source>
</evidence>
<feature type="domain" description="GOLD" evidence="9">
    <location>
        <begin position="28"/>
        <end position="251"/>
    </location>
</feature>
<comment type="subcellular location">
    <subcellularLocation>
        <location evidence="1">Membrane</location>
        <topology evidence="1">Single-pass type I membrane protein</topology>
    </subcellularLocation>
</comment>
<dbReference type="PANTHER" id="PTHR22811">
    <property type="entry name" value="TRANSMEMBRANE EMP24 DOMAIN-CONTAINING PROTEIN"/>
    <property type="match status" value="1"/>
</dbReference>
<keyword evidence="5 7" id="KW-1133">Transmembrane helix</keyword>
<dbReference type="Pfam" id="PF01105">
    <property type="entry name" value="EMP24_GP25L"/>
    <property type="match status" value="1"/>
</dbReference>
<protein>
    <submittedName>
        <fullName evidence="10">Putative COP-coated vesicle membrane protein erv25 putative ER--golgi Erv25p</fullName>
    </submittedName>
</protein>
<dbReference type="InterPro" id="IPR015720">
    <property type="entry name" value="Emp24-like"/>
</dbReference>
<dbReference type="EMBL" id="LJSK01000046">
    <property type="protein sequence ID" value="KPI88579.1"/>
    <property type="molecule type" value="Genomic_DNA"/>
</dbReference>
<accession>A0A0N0P7A9</accession>
<feature type="signal peptide" evidence="8">
    <location>
        <begin position="1"/>
        <end position="28"/>
    </location>
</feature>
<reference evidence="10 11" key="1">
    <citation type="journal article" date="2015" name="PLoS Pathog.">
        <title>Leptomonas seymouri: Adaptations to the Dixenous Life Cycle Analyzed by Genome Sequencing, Transcriptome Profiling and Co-infection with Leishmania donovani.</title>
        <authorList>
            <person name="Kraeva N."/>
            <person name="Butenko A."/>
            <person name="Hlavacova J."/>
            <person name="Kostygov A."/>
            <person name="Myskova J."/>
            <person name="Grybchuk D."/>
            <person name="Lestinova T."/>
            <person name="Votypka J."/>
            <person name="Volf P."/>
            <person name="Opperdoes F."/>
            <person name="Flegontov P."/>
            <person name="Lukes J."/>
            <person name="Yurchenko V."/>
        </authorList>
    </citation>
    <scope>NUCLEOTIDE SEQUENCE [LARGE SCALE GENOMIC DNA]</scope>
    <source>
        <strain evidence="10 11">ATCC 30220</strain>
    </source>
</reference>
<feature type="chain" id="PRO_5005857142" evidence="8">
    <location>
        <begin position="29"/>
        <end position="256"/>
    </location>
</feature>
<dbReference type="OMA" id="RDFGGEQ"/>
<keyword evidence="4 8" id="KW-0732">Signal</keyword>
<dbReference type="OrthoDB" id="1929172at2759"/>
<gene>
    <name evidence="10" type="ORF">ABL78_2312</name>
</gene>
<organism evidence="10 11">
    <name type="scientific">Leptomonas seymouri</name>
    <dbReference type="NCBI Taxonomy" id="5684"/>
    <lineage>
        <taxon>Eukaryota</taxon>
        <taxon>Discoba</taxon>
        <taxon>Euglenozoa</taxon>
        <taxon>Kinetoplastea</taxon>
        <taxon>Metakinetoplastina</taxon>
        <taxon>Trypanosomatida</taxon>
        <taxon>Trypanosomatidae</taxon>
        <taxon>Leishmaniinae</taxon>
        <taxon>Leptomonas</taxon>
    </lineage>
</organism>
<keyword evidence="3 7" id="KW-0812">Transmembrane</keyword>
<evidence type="ECO:0000256" key="7">
    <source>
        <dbReference type="SAM" id="Phobius"/>
    </source>
</evidence>
<evidence type="ECO:0000259" key="9">
    <source>
        <dbReference type="SMART" id="SM01190"/>
    </source>
</evidence>
<dbReference type="InterPro" id="IPR009038">
    <property type="entry name" value="GOLD_dom"/>
</dbReference>
<dbReference type="SMART" id="SM01190">
    <property type="entry name" value="EMP24_GP25L"/>
    <property type="match status" value="1"/>
</dbReference>
<dbReference type="Proteomes" id="UP000038009">
    <property type="component" value="Unassembled WGS sequence"/>
</dbReference>
<evidence type="ECO:0000256" key="2">
    <source>
        <dbReference type="ARBA" id="ARBA00007104"/>
    </source>
</evidence>
<feature type="transmembrane region" description="Helical" evidence="7">
    <location>
        <begin position="223"/>
        <end position="243"/>
    </location>
</feature>